<keyword evidence="2" id="KW-1185">Reference proteome</keyword>
<reference evidence="3" key="1">
    <citation type="submission" date="2017-02" db="UniProtKB">
        <authorList>
            <consortium name="WormBaseParasite"/>
        </authorList>
    </citation>
    <scope>IDENTIFICATION</scope>
</reference>
<name>A0A0N4UZV7_ENTVE</name>
<dbReference type="EMBL" id="UXUI01007466">
    <property type="protein sequence ID" value="VDD87742.1"/>
    <property type="molecule type" value="Genomic_DNA"/>
</dbReference>
<evidence type="ECO:0000313" key="1">
    <source>
        <dbReference type="EMBL" id="VDD87742.1"/>
    </source>
</evidence>
<evidence type="ECO:0000313" key="2">
    <source>
        <dbReference type="Proteomes" id="UP000274131"/>
    </source>
</evidence>
<gene>
    <name evidence="1" type="ORF">EVEC_LOCUS2885</name>
</gene>
<protein>
    <submittedName>
        <fullName evidence="1 3">Uncharacterized protein</fullName>
    </submittedName>
</protein>
<reference evidence="1 2" key="2">
    <citation type="submission" date="2018-10" db="EMBL/GenBank/DDBJ databases">
        <authorList>
            <consortium name="Pathogen Informatics"/>
        </authorList>
    </citation>
    <scope>NUCLEOTIDE SEQUENCE [LARGE SCALE GENOMIC DNA]</scope>
</reference>
<sequence>MSALTAITERIGSLKLSERFRQNIGRKLSRSPTRVGSTESNIPDRQIYEQHDRTVSDSVVTAIAAVHQSTDSGTLQDEFIAPAVTRSFSKVRYTVS</sequence>
<evidence type="ECO:0000313" key="3">
    <source>
        <dbReference type="WBParaSite" id="EVEC_0000317701-mRNA-1"/>
    </source>
</evidence>
<organism evidence="3">
    <name type="scientific">Enterobius vermicularis</name>
    <name type="common">Human pinworm</name>
    <dbReference type="NCBI Taxonomy" id="51028"/>
    <lineage>
        <taxon>Eukaryota</taxon>
        <taxon>Metazoa</taxon>
        <taxon>Ecdysozoa</taxon>
        <taxon>Nematoda</taxon>
        <taxon>Chromadorea</taxon>
        <taxon>Rhabditida</taxon>
        <taxon>Spirurina</taxon>
        <taxon>Oxyuridomorpha</taxon>
        <taxon>Oxyuroidea</taxon>
        <taxon>Oxyuridae</taxon>
        <taxon>Enterobius</taxon>
    </lineage>
</organism>
<dbReference type="WBParaSite" id="EVEC_0000317701-mRNA-1">
    <property type="protein sequence ID" value="EVEC_0000317701-mRNA-1"/>
    <property type="gene ID" value="EVEC_0000317701"/>
</dbReference>
<dbReference type="Proteomes" id="UP000274131">
    <property type="component" value="Unassembled WGS sequence"/>
</dbReference>
<accession>A0A0N4UZV7</accession>
<dbReference type="AlphaFoldDB" id="A0A0N4UZV7"/>
<proteinExistence type="predicted"/>